<accession>A0A6J4TTX5</accession>
<name>A0A6J4TTX5_9ACTN</name>
<dbReference type="AlphaFoldDB" id="A0A6J4TTX5"/>
<dbReference type="SUPFAM" id="SSF82171">
    <property type="entry name" value="DPP6 N-terminal domain-like"/>
    <property type="match status" value="1"/>
</dbReference>
<dbReference type="Gene3D" id="2.120.10.30">
    <property type="entry name" value="TolB, C-terminal domain"/>
    <property type="match status" value="1"/>
</dbReference>
<protein>
    <submittedName>
        <fullName evidence="1">Uncharacterized protein</fullName>
    </submittedName>
</protein>
<feature type="non-terminal residue" evidence="1">
    <location>
        <position position="1"/>
    </location>
</feature>
<reference evidence="1" key="1">
    <citation type="submission" date="2020-02" db="EMBL/GenBank/DDBJ databases">
        <authorList>
            <person name="Meier V. D."/>
        </authorList>
    </citation>
    <scope>NUCLEOTIDE SEQUENCE</scope>
    <source>
        <strain evidence="1">AVDCRST_MAG67</strain>
    </source>
</reference>
<organism evidence="1">
    <name type="scientific">uncultured Solirubrobacteraceae bacterium</name>
    <dbReference type="NCBI Taxonomy" id="1162706"/>
    <lineage>
        <taxon>Bacteria</taxon>
        <taxon>Bacillati</taxon>
        <taxon>Actinomycetota</taxon>
        <taxon>Thermoleophilia</taxon>
        <taxon>Solirubrobacterales</taxon>
        <taxon>Solirubrobacteraceae</taxon>
        <taxon>environmental samples</taxon>
    </lineage>
</organism>
<gene>
    <name evidence="1" type="ORF">AVDCRST_MAG67-4104</name>
</gene>
<dbReference type="InterPro" id="IPR011042">
    <property type="entry name" value="6-blade_b-propeller_TolB-like"/>
</dbReference>
<dbReference type="EMBL" id="CADCVQ010000166">
    <property type="protein sequence ID" value="CAA9530416.1"/>
    <property type="molecule type" value="Genomic_DNA"/>
</dbReference>
<evidence type="ECO:0000313" key="1">
    <source>
        <dbReference type="EMBL" id="CAA9530416.1"/>
    </source>
</evidence>
<sequence length="209" mass="22524">VVGGDGAGDRAIAALRAGVAPAWRPDDTHTLAYADSRGRVTVVDADTGARRWRGGPLGAVRELLWSPRNDRLLAVGTRRLTLYGAGGTQIASRQLPAGTRAEHAAWAPRGARVALVRSGVRSTRSELVLLDGDAGLRARPLFARLGRFGAPAWSPNGRWLLLPWPDADQWLFLRPQRDAPRTAVANIARQFAPGGDRAAFPRSVQWCCP</sequence>
<proteinExistence type="predicted"/>